<dbReference type="AlphaFoldDB" id="A0A1H1PAK6"/>
<evidence type="ECO:0000256" key="5">
    <source>
        <dbReference type="ARBA" id="ARBA00022989"/>
    </source>
</evidence>
<keyword evidence="3 7" id="KW-0812">Transmembrane</keyword>
<dbReference type="InterPro" id="IPR022764">
    <property type="entry name" value="Peptidase_S54_rhomboid_dom"/>
</dbReference>
<comment type="similarity">
    <text evidence="2">Belongs to the peptidase S54 family.</text>
</comment>
<dbReference type="Proteomes" id="UP000199649">
    <property type="component" value="Chromosome I"/>
</dbReference>
<dbReference type="Gene3D" id="1.20.1540.10">
    <property type="entry name" value="Rhomboid-like"/>
    <property type="match status" value="1"/>
</dbReference>
<feature type="domain" description="Peptidase S54 rhomboid" evidence="8">
    <location>
        <begin position="121"/>
        <end position="248"/>
    </location>
</feature>
<evidence type="ECO:0000313" key="9">
    <source>
        <dbReference type="EMBL" id="SDS08187.1"/>
    </source>
</evidence>
<accession>A0A1H1PAK6</accession>
<dbReference type="STRING" id="684552.SAMN04489719_1497"/>
<keyword evidence="6 7" id="KW-0472">Membrane</keyword>
<gene>
    <name evidence="9" type="ORF">SAMN04489719_1497</name>
</gene>
<evidence type="ECO:0000256" key="4">
    <source>
        <dbReference type="ARBA" id="ARBA00022801"/>
    </source>
</evidence>
<dbReference type="InterPro" id="IPR050925">
    <property type="entry name" value="Rhomboid_protease_S54"/>
</dbReference>
<comment type="subcellular location">
    <subcellularLocation>
        <location evidence="1">Membrane</location>
        <topology evidence="1">Multi-pass membrane protein</topology>
    </subcellularLocation>
</comment>
<dbReference type="SUPFAM" id="SSF144091">
    <property type="entry name" value="Rhomboid-like"/>
    <property type="match status" value="1"/>
</dbReference>
<proteinExistence type="inferred from homology"/>
<evidence type="ECO:0000256" key="7">
    <source>
        <dbReference type="SAM" id="Phobius"/>
    </source>
</evidence>
<dbReference type="InterPro" id="IPR035952">
    <property type="entry name" value="Rhomboid-like_sf"/>
</dbReference>
<feature type="transmembrane region" description="Helical" evidence="7">
    <location>
        <begin position="125"/>
        <end position="147"/>
    </location>
</feature>
<keyword evidence="10" id="KW-1185">Reference proteome</keyword>
<feature type="transmembrane region" description="Helical" evidence="7">
    <location>
        <begin position="159"/>
        <end position="178"/>
    </location>
</feature>
<keyword evidence="9" id="KW-0645">Protease</keyword>
<dbReference type="GO" id="GO:0006508">
    <property type="term" value="P:proteolysis"/>
    <property type="evidence" value="ECO:0007669"/>
    <property type="project" value="UniProtKB-KW"/>
</dbReference>
<evidence type="ECO:0000256" key="6">
    <source>
        <dbReference type="ARBA" id="ARBA00023136"/>
    </source>
</evidence>
<feature type="transmembrane region" description="Helical" evidence="7">
    <location>
        <begin position="236"/>
        <end position="252"/>
    </location>
</feature>
<dbReference type="EMBL" id="LT629734">
    <property type="protein sequence ID" value="SDS08187.1"/>
    <property type="molecule type" value="Genomic_DNA"/>
</dbReference>
<sequence>MAASPPADRCYRHPDRISWVLCSRCGRTVCGECQQQAPVGVRCPECVRELAEEQRALHQRTRVASGAPRTRGGQLLRQWLAQPSPVTLALVAVTTLVGVLQVLPGDLSVHLMYFLGYSLVEPWRFLTYAFVHASVLHLAFNMLVLFMVGPSIEQRIGRLPFLAAYLVSAAGAAVAVAWFTPMSAVVGASGAIYALFGMAIGMQRMLGRVQPALLLIVGINLVITFLFSSISWPAHVGGLVIGLALGFGIGLVHQRMRGDQAAKAAWLVIGVVALALAGLFALRVALIL</sequence>
<feature type="transmembrane region" description="Helical" evidence="7">
    <location>
        <begin position="86"/>
        <end position="105"/>
    </location>
</feature>
<feature type="transmembrane region" description="Helical" evidence="7">
    <location>
        <begin position="184"/>
        <end position="200"/>
    </location>
</feature>
<dbReference type="Pfam" id="PF01694">
    <property type="entry name" value="Rhomboid"/>
    <property type="match status" value="1"/>
</dbReference>
<dbReference type="PANTHER" id="PTHR43731:SF14">
    <property type="entry name" value="PRESENILIN-ASSOCIATED RHOMBOID-LIKE PROTEIN, MITOCHONDRIAL"/>
    <property type="match status" value="1"/>
</dbReference>
<evidence type="ECO:0000313" key="10">
    <source>
        <dbReference type="Proteomes" id="UP000199649"/>
    </source>
</evidence>
<evidence type="ECO:0000256" key="2">
    <source>
        <dbReference type="ARBA" id="ARBA00009045"/>
    </source>
</evidence>
<protein>
    <submittedName>
        <fullName evidence="9">Membrane associated serine protease, rhomboid family</fullName>
    </submittedName>
</protein>
<evidence type="ECO:0000256" key="1">
    <source>
        <dbReference type="ARBA" id="ARBA00004141"/>
    </source>
</evidence>
<dbReference type="PANTHER" id="PTHR43731">
    <property type="entry name" value="RHOMBOID PROTEASE"/>
    <property type="match status" value="1"/>
</dbReference>
<reference evidence="10" key="1">
    <citation type="submission" date="2016-10" db="EMBL/GenBank/DDBJ databases">
        <authorList>
            <person name="Varghese N."/>
            <person name="Submissions S."/>
        </authorList>
    </citation>
    <scope>NUCLEOTIDE SEQUENCE [LARGE SCALE GENOMIC DNA]</scope>
    <source>
        <strain evidence="10">DSM 22965</strain>
    </source>
</reference>
<evidence type="ECO:0000256" key="3">
    <source>
        <dbReference type="ARBA" id="ARBA00022692"/>
    </source>
</evidence>
<organism evidence="9 10">
    <name type="scientific">Agrococcus carbonis</name>
    <dbReference type="NCBI Taxonomy" id="684552"/>
    <lineage>
        <taxon>Bacteria</taxon>
        <taxon>Bacillati</taxon>
        <taxon>Actinomycetota</taxon>
        <taxon>Actinomycetes</taxon>
        <taxon>Micrococcales</taxon>
        <taxon>Microbacteriaceae</taxon>
        <taxon>Agrococcus</taxon>
    </lineage>
</organism>
<keyword evidence="5 7" id="KW-1133">Transmembrane helix</keyword>
<feature type="transmembrane region" description="Helical" evidence="7">
    <location>
        <begin position="212"/>
        <end position="230"/>
    </location>
</feature>
<evidence type="ECO:0000259" key="8">
    <source>
        <dbReference type="Pfam" id="PF01694"/>
    </source>
</evidence>
<feature type="transmembrane region" description="Helical" evidence="7">
    <location>
        <begin position="264"/>
        <end position="286"/>
    </location>
</feature>
<dbReference type="GO" id="GO:0004252">
    <property type="term" value="F:serine-type endopeptidase activity"/>
    <property type="evidence" value="ECO:0007669"/>
    <property type="project" value="InterPro"/>
</dbReference>
<dbReference type="GO" id="GO:0016020">
    <property type="term" value="C:membrane"/>
    <property type="evidence" value="ECO:0007669"/>
    <property type="project" value="UniProtKB-SubCell"/>
</dbReference>
<name>A0A1H1PAK6_9MICO</name>
<keyword evidence="4" id="KW-0378">Hydrolase</keyword>